<accession>A0ABW9NUA2</accession>
<evidence type="ECO:0000256" key="5">
    <source>
        <dbReference type="ARBA" id="ARBA00023136"/>
    </source>
</evidence>
<evidence type="ECO:0000313" key="8">
    <source>
        <dbReference type="EMBL" id="MQS36886.1"/>
    </source>
</evidence>
<keyword evidence="2" id="KW-1003">Cell membrane</keyword>
<feature type="transmembrane region" description="Helical" evidence="7">
    <location>
        <begin position="318"/>
        <end position="340"/>
    </location>
</feature>
<sequence length="369" mass="38073">MTGNGTEPGAGNGTGTGTAWKRRGTGGIRRLTAARPARGRPDGRPDGPPAPIRWSDFSLVPVILALMAIGYAVSPVFLTSGNLISVVQQSSELSLLVLGQALILICGRMDLSPESTIGIAPVIAMWLVLPADGGRFAGLELLPAGAAIPLCLLTGAVIGVINGFLILRLRVNGFIATLGMLTMLRGLHVGITEGRSITDVPESFRYLGKTDWLGAPAAVWICLTLFAAGGAALAYLRPGRALYAIGGNPEAARAAGIRTDRITWTVLALGGLLAAFAGILYTGHYGSVAATQGNGWIFQVFAAAVIGGISLKGGRGTLFGALTGVLTLQLVVNVMTLGGVPALWNQFLNGAIIIVALVISRFAGGERQE</sequence>
<dbReference type="Pfam" id="PF02653">
    <property type="entry name" value="BPD_transp_2"/>
    <property type="match status" value="1"/>
</dbReference>
<dbReference type="EMBL" id="VDEQ01000153">
    <property type="protein sequence ID" value="MQS36886.1"/>
    <property type="molecule type" value="Genomic_DNA"/>
</dbReference>
<dbReference type="InterPro" id="IPR001851">
    <property type="entry name" value="ABC_transp_permease"/>
</dbReference>
<gene>
    <name evidence="8" type="ORF">FFZ77_15025</name>
</gene>
<feature type="transmembrane region" description="Helical" evidence="7">
    <location>
        <begin position="118"/>
        <end position="138"/>
    </location>
</feature>
<evidence type="ECO:0000256" key="7">
    <source>
        <dbReference type="SAM" id="Phobius"/>
    </source>
</evidence>
<keyword evidence="3 7" id="KW-0812">Transmembrane</keyword>
<feature type="transmembrane region" description="Helical" evidence="7">
    <location>
        <begin position="144"/>
        <end position="167"/>
    </location>
</feature>
<proteinExistence type="predicted"/>
<evidence type="ECO:0000256" key="3">
    <source>
        <dbReference type="ARBA" id="ARBA00022692"/>
    </source>
</evidence>
<reference evidence="8 9" key="1">
    <citation type="submission" date="2019-06" db="EMBL/GenBank/DDBJ databases">
        <title>Comparative genomics and metabolomics analyses of clavulanic acid producing Streptomyces species provides insight into specialized metabolism and evolution of beta-lactam biosynthetic gene clusters.</title>
        <authorList>
            <person name="Moore M.A."/>
            <person name="Cruz-Morales P."/>
            <person name="Barona Gomez F."/>
            <person name="Kapil T."/>
        </authorList>
    </citation>
    <scope>NUCLEOTIDE SEQUENCE [LARGE SCALE GENOMIC DNA]</scope>
    <source>
        <strain evidence="8 9">T-272</strain>
    </source>
</reference>
<feature type="transmembrane region" description="Helical" evidence="7">
    <location>
        <begin position="212"/>
        <end position="236"/>
    </location>
</feature>
<feature type="transmembrane region" description="Helical" evidence="7">
    <location>
        <begin position="262"/>
        <end position="281"/>
    </location>
</feature>
<dbReference type="PANTHER" id="PTHR32196:SF72">
    <property type="entry name" value="RIBOSE IMPORT PERMEASE PROTEIN RBSC"/>
    <property type="match status" value="1"/>
</dbReference>
<evidence type="ECO:0000256" key="4">
    <source>
        <dbReference type="ARBA" id="ARBA00022989"/>
    </source>
</evidence>
<organism evidence="8 9">
    <name type="scientific">Streptomyces katsurahamanus</name>
    <dbReference type="NCBI Taxonomy" id="2577098"/>
    <lineage>
        <taxon>Bacteria</taxon>
        <taxon>Bacillati</taxon>
        <taxon>Actinomycetota</taxon>
        <taxon>Actinomycetes</taxon>
        <taxon>Kitasatosporales</taxon>
        <taxon>Streptomycetaceae</taxon>
        <taxon>Streptomyces</taxon>
    </lineage>
</organism>
<feature type="transmembrane region" description="Helical" evidence="7">
    <location>
        <begin position="346"/>
        <end position="364"/>
    </location>
</feature>
<feature type="transmembrane region" description="Helical" evidence="7">
    <location>
        <begin position="174"/>
        <end position="192"/>
    </location>
</feature>
<dbReference type="PANTHER" id="PTHR32196">
    <property type="entry name" value="ABC TRANSPORTER PERMEASE PROTEIN YPHD-RELATED-RELATED"/>
    <property type="match status" value="1"/>
</dbReference>
<feature type="transmembrane region" description="Helical" evidence="7">
    <location>
        <begin position="54"/>
        <end position="73"/>
    </location>
</feature>
<comment type="subcellular location">
    <subcellularLocation>
        <location evidence="1">Cell membrane</location>
        <topology evidence="1">Multi-pass membrane protein</topology>
    </subcellularLocation>
</comment>
<dbReference type="Proteomes" id="UP000460558">
    <property type="component" value="Unassembled WGS sequence"/>
</dbReference>
<evidence type="ECO:0000313" key="9">
    <source>
        <dbReference type="Proteomes" id="UP000460558"/>
    </source>
</evidence>
<comment type="caution">
    <text evidence="8">The sequence shown here is derived from an EMBL/GenBank/DDBJ whole genome shotgun (WGS) entry which is preliminary data.</text>
</comment>
<keyword evidence="4 7" id="KW-1133">Transmembrane helix</keyword>
<dbReference type="CDD" id="cd06579">
    <property type="entry name" value="TM_PBP1_transp_AraH_like"/>
    <property type="match status" value="1"/>
</dbReference>
<feature type="compositionally biased region" description="Gly residues" evidence="6">
    <location>
        <begin position="1"/>
        <end position="16"/>
    </location>
</feature>
<protein>
    <submittedName>
        <fullName evidence="8">ABC transporter permease</fullName>
    </submittedName>
</protein>
<keyword evidence="5 7" id="KW-0472">Membrane</keyword>
<evidence type="ECO:0000256" key="2">
    <source>
        <dbReference type="ARBA" id="ARBA00022475"/>
    </source>
</evidence>
<evidence type="ECO:0000256" key="6">
    <source>
        <dbReference type="SAM" id="MobiDB-lite"/>
    </source>
</evidence>
<name>A0ABW9NUA2_9ACTN</name>
<feature type="region of interest" description="Disordered" evidence="6">
    <location>
        <begin position="1"/>
        <end position="50"/>
    </location>
</feature>
<evidence type="ECO:0000256" key="1">
    <source>
        <dbReference type="ARBA" id="ARBA00004651"/>
    </source>
</evidence>
<keyword evidence="9" id="KW-1185">Reference proteome</keyword>
<feature type="transmembrane region" description="Helical" evidence="7">
    <location>
        <begin position="293"/>
        <end position="311"/>
    </location>
</feature>